<dbReference type="AlphaFoldDB" id="A0AA38HL62"/>
<evidence type="ECO:0000313" key="2">
    <source>
        <dbReference type="Proteomes" id="UP001168821"/>
    </source>
</evidence>
<sequence length="110" mass="12592">MNENKGPIVDTRGQWAAIYSGLTIAHTEDHYGRRRLAWARCDFCSVLNLQVYFYIPLLYGTIARINKPYLPSDLFANAKTTPELQQLYKQRRTLTCVNKHAKNGHSAAVH</sequence>
<keyword evidence="2" id="KW-1185">Reference proteome</keyword>
<gene>
    <name evidence="1" type="ORF">Zmor_003178</name>
</gene>
<dbReference type="Proteomes" id="UP001168821">
    <property type="component" value="Unassembled WGS sequence"/>
</dbReference>
<organism evidence="1 2">
    <name type="scientific">Zophobas morio</name>
    <dbReference type="NCBI Taxonomy" id="2755281"/>
    <lineage>
        <taxon>Eukaryota</taxon>
        <taxon>Metazoa</taxon>
        <taxon>Ecdysozoa</taxon>
        <taxon>Arthropoda</taxon>
        <taxon>Hexapoda</taxon>
        <taxon>Insecta</taxon>
        <taxon>Pterygota</taxon>
        <taxon>Neoptera</taxon>
        <taxon>Endopterygota</taxon>
        <taxon>Coleoptera</taxon>
        <taxon>Polyphaga</taxon>
        <taxon>Cucujiformia</taxon>
        <taxon>Tenebrionidae</taxon>
        <taxon>Zophobas</taxon>
    </lineage>
</organism>
<proteinExistence type="predicted"/>
<comment type="caution">
    <text evidence="1">The sequence shown here is derived from an EMBL/GenBank/DDBJ whole genome shotgun (WGS) entry which is preliminary data.</text>
</comment>
<name>A0AA38HL62_9CUCU</name>
<accession>A0AA38HL62</accession>
<protein>
    <submittedName>
        <fullName evidence="1">Uncharacterized protein</fullName>
    </submittedName>
</protein>
<evidence type="ECO:0000313" key="1">
    <source>
        <dbReference type="EMBL" id="KAJ3639843.1"/>
    </source>
</evidence>
<reference evidence="1" key="1">
    <citation type="journal article" date="2023" name="G3 (Bethesda)">
        <title>Whole genome assemblies of Zophobas morio and Tenebrio molitor.</title>
        <authorList>
            <person name="Kaur S."/>
            <person name="Stinson S.A."/>
            <person name="diCenzo G.C."/>
        </authorList>
    </citation>
    <scope>NUCLEOTIDE SEQUENCE</scope>
    <source>
        <strain evidence="1">QUZm001</strain>
    </source>
</reference>
<dbReference type="EMBL" id="JALNTZ010000010">
    <property type="protein sequence ID" value="KAJ3639843.1"/>
    <property type="molecule type" value="Genomic_DNA"/>
</dbReference>